<protein>
    <submittedName>
        <fullName evidence="1">Uncharacterized protein</fullName>
    </submittedName>
</protein>
<dbReference type="EMBL" id="REGN01000619">
    <property type="protein sequence ID" value="RNA40642.1"/>
    <property type="molecule type" value="Genomic_DNA"/>
</dbReference>
<reference evidence="1 2" key="1">
    <citation type="journal article" date="2018" name="Sci. Rep.">
        <title>Genomic signatures of local adaptation to the degree of environmental predictability in rotifers.</title>
        <authorList>
            <person name="Franch-Gras L."/>
            <person name="Hahn C."/>
            <person name="Garcia-Roger E.M."/>
            <person name="Carmona M.J."/>
            <person name="Serra M."/>
            <person name="Gomez A."/>
        </authorList>
    </citation>
    <scope>NUCLEOTIDE SEQUENCE [LARGE SCALE GENOMIC DNA]</scope>
    <source>
        <strain evidence="1">HYR1</strain>
    </source>
</reference>
<keyword evidence="2" id="KW-1185">Reference proteome</keyword>
<gene>
    <name evidence="1" type="ORF">BpHYR1_031837</name>
</gene>
<dbReference type="AlphaFoldDB" id="A0A3M7SY37"/>
<name>A0A3M7SY37_BRAPC</name>
<comment type="caution">
    <text evidence="1">The sequence shown here is derived from an EMBL/GenBank/DDBJ whole genome shotgun (WGS) entry which is preliminary data.</text>
</comment>
<accession>A0A3M7SY37</accession>
<organism evidence="1 2">
    <name type="scientific">Brachionus plicatilis</name>
    <name type="common">Marine rotifer</name>
    <name type="synonym">Brachionus muelleri</name>
    <dbReference type="NCBI Taxonomy" id="10195"/>
    <lineage>
        <taxon>Eukaryota</taxon>
        <taxon>Metazoa</taxon>
        <taxon>Spiralia</taxon>
        <taxon>Gnathifera</taxon>
        <taxon>Rotifera</taxon>
        <taxon>Eurotatoria</taxon>
        <taxon>Monogononta</taxon>
        <taxon>Pseudotrocha</taxon>
        <taxon>Ploima</taxon>
        <taxon>Brachionidae</taxon>
        <taxon>Brachionus</taxon>
    </lineage>
</organism>
<evidence type="ECO:0000313" key="2">
    <source>
        <dbReference type="Proteomes" id="UP000276133"/>
    </source>
</evidence>
<sequence length="70" mass="8279">MKKKSINESSKLKFILKLQQNSDIWQIYCIRQTKIIAEYFFCFMTQFKSGLNVPNKKKNTLIEIVSKSTN</sequence>
<proteinExistence type="predicted"/>
<evidence type="ECO:0000313" key="1">
    <source>
        <dbReference type="EMBL" id="RNA40642.1"/>
    </source>
</evidence>
<dbReference type="Proteomes" id="UP000276133">
    <property type="component" value="Unassembled WGS sequence"/>
</dbReference>